<evidence type="ECO:0000256" key="1">
    <source>
        <dbReference type="SAM" id="Phobius"/>
    </source>
</evidence>
<keyword evidence="1" id="KW-0812">Transmembrane</keyword>
<accession>A0A7W3J0C6</accession>
<keyword evidence="1" id="KW-1133">Transmembrane helix</keyword>
<dbReference type="RefSeq" id="WP_182539238.1">
    <property type="nucleotide sequence ID" value="NZ_JACGXA010000001.1"/>
</dbReference>
<feature type="transmembrane region" description="Helical" evidence="1">
    <location>
        <begin position="51"/>
        <end position="72"/>
    </location>
</feature>
<dbReference type="EMBL" id="JACGXA010000001">
    <property type="protein sequence ID" value="MBA8803980.1"/>
    <property type="molecule type" value="Genomic_DNA"/>
</dbReference>
<feature type="transmembrane region" description="Helical" evidence="1">
    <location>
        <begin position="128"/>
        <end position="150"/>
    </location>
</feature>
<comment type="caution">
    <text evidence="2">The sequence shown here is derived from an EMBL/GenBank/DDBJ whole genome shotgun (WGS) entry which is preliminary data.</text>
</comment>
<sequence length="316" mass="32592">MSDRHPALKPAMNLARVLFLLLVVAFAWWGLHDRGDELRHGLARTSITGVLVASTLVLVGLLATSVAWLRLLAGFGHRLPGWDGRAVFFVGQLGKYIPGSVWSVSAHAGLARKYGVPLRCSVGTSMTFLGVNLATAGLLGGSVTLAGSWALHVPDWLVVLGLVACVVAMAPALVNRLGSFVAGPGESLRLSWLDVAVLVALMGVTWGCYAGAIVALSPDPGWPLLGVAAGAFAVGYTVGVAVVLAPAGVGAREVTMVALMAPSMGVGAATAVALLTRALHTVADLVWALSAWLVVRGRGPAEPAVDTPTRREPAPL</sequence>
<feature type="transmembrane region" description="Helical" evidence="1">
    <location>
        <begin position="156"/>
        <end position="174"/>
    </location>
</feature>
<evidence type="ECO:0000313" key="3">
    <source>
        <dbReference type="Proteomes" id="UP000580910"/>
    </source>
</evidence>
<feature type="transmembrane region" description="Helical" evidence="1">
    <location>
        <begin position="222"/>
        <end position="245"/>
    </location>
</feature>
<keyword evidence="3" id="KW-1185">Reference proteome</keyword>
<name>A0A7W3J0C6_9ACTN</name>
<protein>
    <recommendedName>
        <fullName evidence="4">Lysylphosphatidylglycerol synthase TM region</fullName>
    </recommendedName>
</protein>
<gene>
    <name evidence="2" type="ORF">FB382_002271</name>
</gene>
<proteinExistence type="predicted"/>
<dbReference type="Proteomes" id="UP000580910">
    <property type="component" value="Unassembled WGS sequence"/>
</dbReference>
<evidence type="ECO:0008006" key="4">
    <source>
        <dbReference type="Google" id="ProtNLM"/>
    </source>
</evidence>
<dbReference type="AlphaFoldDB" id="A0A7W3J0C6"/>
<keyword evidence="1" id="KW-0472">Membrane</keyword>
<feature type="transmembrane region" description="Helical" evidence="1">
    <location>
        <begin position="12"/>
        <end position="31"/>
    </location>
</feature>
<reference evidence="2 3" key="1">
    <citation type="submission" date="2020-07" db="EMBL/GenBank/DDBJ databases">
        <title>Sequencing the genomes of 1000 actinobacteria strains.</title>
        <authorList>
            <person name="Klenk H.-P."/>
        </authorList>
    </citation>
    <scope>NUCLEOTIDE SEQUENCE [LARGE SCALE GENOMIC DNA]</scope>
    <source>
        <strain evidence="2 3">DSM 21349</strain>
    </source>
</reference>
<feature type="transmembrane region" description="Helical" evidence="1">
    <location>
        <begin position="257"/>
        <end position="279"/>
    </location>
</feature>
<feature type="transmembrane region" description="Helical" evidence="1">
    <location>
        <begin position="195"/>
        <end position="216"/>
    </location>
</feature>
<organism evidence="2 3">
    <name type="scientific">Nocardioides ginsengisegetis</name>
    <dbReference type="NCBI Taxonomy" id="661491"/>
    <lineage>
        <taxon>Bacteria</taxon>
        <taxon>Bacillati</taxon>
        <taxon>Actinomycetota</taxon>
        <taxon>Actinomycetes</taxon>
        <taxon>Propionibacteriales</taxon>
        <taxon>Nocardioidaceae</taxon>
        <taxon>Nocardioides</taxon>
    </lineage>
</organism>
<evidence type="ECO:0000313" key="2">
    <source>
        <dbReference type="EMBL" id="MBA8803980.1"/>
    </source>
</evidence>